<feature type="compositionally biased region" description="Polar residues" evidence="1">
    <location>
        <begin position="1151"/>
        <end position="1163"/>
    </location>
</feature>
<feature type="compositionally biased region" description="Polar residues" evidence="1">
    <location>
        <begin position="1327"/>
        <end position="1336"/>
    </location>
</feature>
<feature type="region of interest" description="Disordered" evidence="1">
    <location>
        <begin position="333"/>
        <end position="377"/>
    </location>
</feature>
<reference evidence="3" key="1">
    <citation type="submission" date="2019-02" db="EMBL/GenBank/DDBJ databases">
        <title>FDA dAtabase for Regulatory Grade micrObial Sequences (FDA-ARGOS): Supporting development and validation of Infectious Disease Dx tests.</title>
        <authorList>
            <person name="Duncan R."/>
            <person name="Fisher C."/>
            <person name="Tallon L."/>
            <person name="Sadzewicz L."/>
            <person name="Sengamalay N."/>
            <person name="Ott S."/>
            <person name="Godinez A."/>
            <person name="Nagaraj S."/>
            <person name="Vavikolanu K."/>
            <person name="Nadendla S."/>
            <person name="Aluvathingal J."/>
            <person name="Sichtig H."/>
        </authorList>
    </citation>
    <scope>NUCLEOTIDE SEQUENCE [LARGE SCALE GENOMIC DNA]</scope>
    <source>
        <strain evidence="3">FDAARGOS_361</strain>
    </source>
</reference>
<name>A0A504X5M7_LEIDO</name>
<feature type="compositionally biased region" description="Basic and acidic residues" evidence="1">
    <location>
        <begin position="84"/>
        <end position="103"/>
    </location>
</feature>
<feature type="region of interest" description="Disordered" evidence="1">
    <location>
        <begin position="976"/>
        <end position="1003"/>
    </location>
</feature>
<feature type="compositionally biased region" description="Basic and acidic residues" evidence="1">
    <location>
        <begin position="598"/>
        <end position="610"/>
    </location>
</feature>
<feature type="compositionally biased region" description="Polar residues" evidence="1">
    <location>
        <begin position="1903"/>
        <end position="1913"/>
    </location>
</feature>
<gene>
    <name evidence="2" type="ORF">CGC21_20160</name>
</gene>
<feature type="compositionally biased region" description="Low complexity" evidence="1">
    <location>
        <begin position="1507"/>
        <end position="1540"/>
    </location>
</feature>
<feature type="region of interest" description="Disordered" evidence="1">
    <location>
        <begin position="544"/>
        <end position="584"/>
    </location>
</feature>
<feature type="region of interest" description="Disordered" evidence="1">
    <location>
        <begin position="598"/>
        <end position="740"/>
    </location>
</feature>
<feature type="compositionally biased region" description="Low complexity" evidence="1">
    <location>
        <begin position="611"/>
        <end position="632"/>
    </location>
</feature>
<feature type="compositionally biased region" description="Basic and acidic residues" evidence="1">
    <location>
        <begin position="368"/>
        <end position="377"/>
    </location>
</feature>
<feature type="region of interest" description="Disordered" evidence="1">
    <location>
        <begin position="394"/>
        <end position="418"/>
    </location>
</feature>
<dbReference type="Proteomes" id="UP000318447">
    <property type="component" value="Unassembled WGS sequence"/>
</dbReference>
<proteinExistence type="predicted"/>
<evidence type="ECO:0000313" key="2">
    <source>
        <dbReference type="EMBL" id="TPP43633.1"/>
    </source>
</evidence>
<feature type="compositionally biased region" description="Low complexity" evidence="1">
    <location>
        <begin position="1376"/>
        <end position="1419"/>
    </location>
</feature>
<feature type="region of interest" description="Disordered" evidence="1">
    <location>
        <begin position="1"/>
        <end position="291"/>
    </location>
</feature>
<dbReference type="VEuPathDB" id="TriTrypDB:LdBPK_321190.1"/>
<feature type="region of interest" description="Disordered" evidence="1">
    <location>
        <begin position="1034"/>
        <end position="1056"/>
    </location>
</feature>
<feature type="region of interest" description="Disordered" evidence="1">
    <location>
        <begin position="1297"/>
        <end position="1342"/>
    </location>
</feature>
<dbReference type="VEuPathDB" id="TriTrypDB:LdBPK_321200.1"/>
<feature type="region of interest" description="Disordered" evidence="1">
    <location>
        <begin position="1086"/>
        <end position="1129"/>
    </location>
</feature>
<dbReference type="EMBL" id="RHLC01000009">
    <property type="protein sequence ID" value="TPP43633.1"/>
    <property type="molecule type" value="Genomic_DNA"/>
</dbReference>
<dbReference type="VEuPathDB" id="TriTrypDB:LDHU3_32.1550"/>
<protein>
    <submittedName>
        <fullName evidence="2">Uncharacterized protein</fullName>
    </submittedName>
</protein>
<feature type="compositionally biased region" description="Low complexity" evidence="1">
    <location>
        <begin position="10"/>
        <end position="21"/>
    </location>
</feature>
<feature type="compositionally biased region" description="Polar residues" evidence="1">
    <location>
        <begin position="158"/>
        <end position="171"/>
    </location>
</feature>
<feature type="compositionally biased region" description="Polar residues" evidence="1">
    <location>
        <begin position="660"/>
        <end position="694"/>
    </location>
</feature>
<feature type="compositionally biased region" description="Polar residues" evidence="1">
    <location>
        <begin position="264"/>
        <end position="287"/>
    </location>
</feature>
<feature type="region of interest" description="Disordered" evidence="1">
    <location>
        <begin position="1150"/>
        <end position="1170"/>
    </location>
</feature>
<feature type="compositionally biased region" description="Low complexity" evidence="1">
    <location>
        <begin position="196"/>
        <end position="222"/>
    </location>
</feature>
<feature type="compositionally biased region" description="Polar residues" evidence="1">
    <location>
        <begin position="1113"/>
        <end position="1129"/>
    </location>
</feature>
<feature type="compositionally biased region" description="Low complexity" evidence="1">
    <location>
        <begin position="1442"/>
        <end position="1451"/>
    </location>
</feature>
<evidence type="ECO:0000313" key="3">
    <source>
        <dbReference type="Proteomes" id="UP000318447"/>
    </source>
</evidence>
<dbReference type="CDD" id="cd23675">
    <property type="entry name" value="KPAF2"/>
    <property type="match status" value="1"/>
</dbReference>
<comment type="caution">
    <text evidence="2">The sequence shown here is derived from an EMBL/GenBank/DDBJ whole genome shotgun (WGS) entry which is preliminary data.</text>
</comment>
<evidence type="ECO:0000256" key="1">
    <source>
        <dbReference type="SAM" id="MobiDB-lite"/>
    </source>
</evidence>
<dbReference type="VEuPathDB" id="TriTrypDB:LdCL_320017600"/>
<organism evidence="2 3">
    <name type="scientific">Leishmania donovani</name>
    <dbReference type="NCBI Taxonomy" id="5661"/>
    <lineage>
        <taxon>Eukaryota</taxon>
        <taxon>Discoba</taxon>
        <taxon>Euglenozoa</taxon>
        <taxon>Kinetoplastea</taxon>
        <taxon>Metakinetoplastina</taxon>
        <taxon>Trypanosomatida</taxon>
        <taxon>Trypanosomatidae</taxon>
        <taxon>Leishmaniinae</taxon>
        <taxon>Leishmania</taxon>
    </lineage>
</organism>
<feature type="region of interest" description="Disordered" evidence="1">
    <location>
        <begin position="1894"/>
        <end position="1913"/>
    </location>
</feature>
<feature type="region of interest" description="Disordered" evidence="1">
    <location>
        <begin position="1507"/>
        <end position="1542"/>
    </location>
</feature>
<sequence length="2128" mass="227113">MAEDKKPRFLQQTTSQLLHQQEALRKRREMLERESTKPPAMRFGTNTPPRNAGRHGRSPAPPSSACERHASHSAPPPPLPSSGVHRELNWSRSEDEKAAERAPMRFYTLFRPSPAPAVLPRPRSTTSVHTPPSPRPREVNTSDQVDAMITKLHKEPSSPRTVSPHSPVSQRSRVEHDCASSKNAAAHLLAPNASRAAQVTAAETTQTKASQTPTHGATPAHAAVERHASTPKPPSQEALADEQDEATGMAAFSNTFPVPRFTPISPSVASATKRAQQTCEGEQSTPTRLAAGEFRTPRPLAGLSNAATPAVGCPASAPGEGVAQQAPLALDDEAETRPTPSPIPSPLPQARASADGCADVQEGARPTPHADERHTSTQHHDAEIAAPREATCFSHTAGDASPHRLTSSPPRRNKASPIPTTQDLIHSVQPMTDFGALTQKCCDRPTPASLSSQPAGGEVRNIISGASSASPGASVRFSCEEANVSHANSHTVAVPEMFGMNADTGDEARIRGDAFCAAMEAHAAAHTPSPVPSDRQYGQSILASTEKRRCGRPTPPERHVSVATAEDSNGHAGRTTSASPQPCANHLLDSLEVSIDKGGQRCKPAERPSEAEGSGTGDETAGDAAGRLAGLRTPSPTPTPEHVIASLQASAEKRTRSGAVDTTSGPKGSSAEAATSPSCSSYQSPTLTPQNVKDSMQKLMREQQQAARSDAPAPLRPWAETPKGIANAASGADPWNSSASPVVTAENVDITLDTLERDQRYHSRSSRAPQVADISPEEPNATLLCDSAVSPVKVAEAAAPEDMSEIPAPSPEVTALTSVVSPVSSEFAVASAMFFDCVSAPPTPALENVEAAKRDIGSSESTIRVRALAHVPPQFYDLEREVAAISEGRCRTRTPPPVQVCEQRSPLPVSATPLAKGGTPRAEASMEQAEVAVSAPPHHPPNAITSCAAAADKDAEEEAMARRSSLILVHPTTTPQTLLQHPHKPMPAAAPPSISPVQVPRAPTPQLRRPLQQDLFLTGEHCQSPLPRPVSLRSQVSMVKPRDKDADQKTGLFDPKNDWMDLVEPLRPHTITVSPQGGSVVYTEHSSIDLPRNGEGPAGHVSPSSSRKRSRSAQTPLAASQQMAATTPASITLTMDDGVLSGRRSLHVASTPYSHVSQTPRSSTRGRKSQAEELLEMLPAEVVAESHGLRPSLGSSDGRFSGVSDRDSTLGILSTISQRVSQRPRRVYHSEDYYIQYLEGIATSSANKARKAAGRRTHRAVMKDVASATVKTIVQRAGAEESPASARVSHAEAAVLRGSRSLSASPRGDGSGAARAKASPMHASEEVTVSPQTPSPTRVGGRGQLKVATRLSAELQKALFQQLSPAKPKRLRGPRGASPKASTKSAKTAKKSPAPSPKSGPSASPTAKAKTAKAPTSSTRGKKSVKKFVTAKSMRRPRREQPQQAQTQPSPITSSGSGAPHTPASLDLGLNFATMDFEAVVRATHAAMARERGPAPTLASERFCHARAPASHSAPSSQRSCVDASPAPHQQMQQQAQLPPRSFRRNGTAARYSLQDMLKDCVADGQWARALHLFTSAVDQACRQVLVPFGTAPGVVAASGAPAAAIASDPRRVAVNSTAQSECFVAIRKMLAALPPRQPRDRATHFSRAASVTNMRGIMRWTGQHYYLLWKCLLETGHVEELERVWSVMQHTGFVEYQMEERTVNAMMALLRRTSRSTERVIATAVPPGRPLSETTSHQKGILRELMKGLEQAAAARKFRLAAVNRRTAEGIRIAEALKHADQGYDGRDTSADAGTTPDNGAGAAFVTRLEEEAAVVGDFNGLLRRARSSEATERILRMMEQLNIEKEAVTYASLIAALHSPHYVLPGHTAEELTAHLPGGASLQQHANVEEGGSTLKDGQASGPTSTSVDLSGTKTSYEAYRAERIEAGMAWFAACPAAHRTADVFNELLYLLRAKSHWCQFDTVLVQLRGNAVVTETEWPERLSEAGDGVPPSVSAAGGASRGSATILAPRWSTWPNGKTYELLIQRARYVHQWEVMWALYEEMIGTGVRGTARVYEVLLLEARSHPPQAVLAAEHSSNADGSSSFLLRLYEDLRRNGGDVHSFTGTLNVINAWTRARSRSNRWRS</sequence>
<feature type="region of interest" description="Disordered" evidence="1">
    <location>
        <begin position="1360"/>
        <end position="1465"/>
    </location>
</feature>
<dbReference type="VEuPathDB" id="TriTrypDB:LdCL_320017700"/>
<accession>A0A504X5M7</accession>
<dbReference type="VEuPathDB" id="TriTrypDB:LDHU3_32.1540"/>